<dbReference type="RefSeq" id="WP_317228300.1">
    <property type="nucleotide sequence ID" value="NZ_JAWJEJ010000002.1"/>
</dbReference>
<comment type="caution">
    <text evidence="6">The sequence shown here is derived from an EMBL/GenBank/DDBJ whole genome shotgun (WGS) entry which is preliminary data.</text>
</comment>
<proteinExistence type="predicted"/>
<dbReference type="InterPro" id="IPR011008">
    <property type="entry name" value="Dimeric_a/b-barrel"/>
</dbReference>
<dbReference type="PANTHER" id="PTHR30521:SF0">
    <property type="entry name" value="DYP-TYPE PEROXIDASE FAMILY PROTEIN"/>
    <property type="match status" value="1"/>
</dbReference>
<name>A0ABU3YCN9_9SPHN</name>
<accession>A0ABU3YCN9</accession>
<keyword evidence="4" id="KW-0560">Oxidoreductase</keyword>
<protein>
    <recommendedName>
        <fullName evidence="8">Peroxidase</fullName>
    </recommendedName>
</protein>
<sequence>MTNATNTAPAATLLDLADIQGGILRTYGDGFPKGRNFYLTVRDARKGRAFVEALLPKITTAARWKDPNREEPLLRTRNPRVKDIARAEGEPDYPGRVQLMKPKVTLNIGFTFTGLLALGVPTRTLRGMPDDFIDGMEARAALLGDDPFLAKRDAVWRDSKGDKRVHILLTLYAQQNPDGTACAELDAETDAIVALCDHAQGGVVLLGGVGPTNARWQDLSAVMRQDGERCWPTNKEHFGLSDGFGDPVFSGQFSGEAERVRVAGGGKLMADGSWQPLATGEFLLGYPDEAQEVPGAAMPIAFSRNGTFMAYRKLHEEVGTFHAYIDEQARRYAQTHQVPHEEAVDTIKAKMVGRWEDGVPLMVAPTFAAWQAFRAELDKARAEKDKAKLAEIALKFTNFIYASDPAGSKCPVTSHLRRANPRDTLGPTFAANGMSKDGSAIINRRRILRRGLPYGHYDANAPADDGDHGIIFMAICTNLFRQFEFVQQQWMQYGLDFNAGSDTCPVIGNHPAEDEPKLVIAVDPETRKPPFICDHIPQLVEPRGGDYFFLPSMTALRMIGMGIIDPT</sequence>
<evidence type="ECO:0000256" key="5">
    <source>
        <dbReference type="ARBA" id="ARBA00023004"/>
    </source>
</evidence>
<evidence type="ECO:0008006" key="8">
    <source>
        <dbReference type="Google" id="ProtNLM"/>
    </source>
</evidence>
<reference evidence="6 7" key="1">
    <citation type="submission" date="2023-10" db="EMBL/GenBank/DDBJ databases">
        <title>Sphingomonas sp. HF-S4 16S ribosomal RNA gene Genome sequencing and assembly.</title>
        <authorList>
            <person name="Lee H."/>
        </authorList>
    </citation>
    <scope>NUCLEOTIDE SEQUENCE [LARGE SCALE GENOMIC DNA]</scope>
    <source>
        <strain evidence="6 7">HF-S4</strain>
    </source>
</reference>
<dbReference type="InterPro" id="IPR006314">
    <property type="entry name" value="Dyp_peroxidase"/>
</dbReference>
<keyword evidence="2" id="KW-0575">Peroxidase</keyword>
<evidence type="ECO:0000256" key="2">
    <source>
        <dbReference type="ARBA" id="ARBA00022559"/>
    </source>
</evidence>
<comment type="cofactor">
    <cofactor evidence="1">
        <name>heme b</name>
        <dbReference type="ChEBI" id="CHEBI:60344"/>
    </cofactor>
</comment>
<evidence type="ECO:0000256" key="1">
    <source>
        <dbReference type="ARBA" id="ARBA00001970"/>
    </source>
</evidence>
<dbReference type="Proteomes" id="UP001273531">
    <property type="component" value="Unassembled WGS sequence"/>
</dbReference>
<dbReference type="PANTHER" id="PTHR30521">
    <property type="entry name" value="DEFERROCHELATASE/PEROXIDASE"/>
    <property type="match status" value="1"/>
</dbReference>
<evidence type="ECO:0000313" key="7">
    <source>
        <dbReference type="Proteomes" id="UP001273531"/>
    </source>
</evidence>
<keyword evidence="5" id="KW-0408">Iron</keyword>
<dbReference type="PROSITE" id="PS51404">
    <property type="entry name" value="DYP_PEROXIDASE"/>
    <property type="match status" value="1"/>
</dbReference>
<dbReference type="SUPFAM" id="SSF54909">
    <property type="entry name" value="Dimeric alpha+beta barrel"/>
    <property type="match status" value="1"/>
</dbReference>
<keyword evidence="7" id="KW-1185">Reference proteome</keyword>
<organism evidence="6 7">
    <name type="scientific">Sphingomonas agrestis</name>
    <dbReference type="NCBI Taxonomy" id="3080540"/>
    <lineage>
        <taxon>Bacteria</taxon>
        <taxon>Pseudomonadati</taxon>
        <taxon>Pseudomonadota</taxon>
        <taxon>Alphaproteobacteria</taxon>
        <taxon>Sphingomonadales</taxon>
        <taxon>Sphingomonadaceae</taxon>
        <taxon>Sphingomonas</taxon>
    </lineage>
</organism>
<gene>
    <name evidence="6" type="ORF">RZN05_19260</name>
</gene>
<evidence type="ECO:0000313" key="6">
    <source>
        <dbReference type="EMBL" id="MDV3459144.1"/>
    </source>
</evidence>
<evidence type="ECO:0000256" key="3">
    <source>
        <dbReference type="ARBA" id="ARBA00022723"/>
    </source>
</evidence>
<keyword evidence="3" id="KW-0479">Metal-binding</keyword>
<evidence type="ECO:0000256" key="4">
    <source>
        <dbReference type="ARBA" id="ARBA00023002"/>
    </source>
</evidence>
<dbReference type="EMBL" id="JAWJEJ010000002">
    <property type="protein sequence ID" value="MDV3459144.1"/>
    <property type="molecule type" value="Genomic_DNA"/>
</dbReference>